<dbReference type="STRING" id="868864.Dester_0819"/>
<keyword evidence="2" id="KW-0479">Metal-binding</keyword>
<proteinExistence type="predicted"/>
<keyword evidence="1" id="KW-0004">4Fe-4S</keyword>
<evidence type="ECO:0000313" key="6">
    <source>
        <dbReference type="EMBL" id="ADY73460.1"/>
    </source>
</evidence>
<dbReference type="PANTHER" id="PTHR43687">
    <property type="entry name" value="ADENYLYLSULFATE REDUCTASE, BETA SUBUNIT"/>
    <property type="match status" value="1"/>
</dbReference>
<organism evidence="6 7">
    <name type="scientific">Desulfurobacterium thermolithotrophum (strain DSM 11699 / BSA)</name>
    <dbReference type="NCBI Taxonomy" id="868864"/>
    <lineage>
        <taxon>Bacteria</taxon>
        <taxon>Pseudomonadati</taxon>
        <taxon>Aquificota</taxon>
        <taxon>Aquificia</taxon>
        <taxon>Desulfurobacteriales</taxon>
        <taxon>Desulfurobacteriaceae</taxon>
        <taxon>Desulfurobacterium</taxon>
    </lineage>
</organism>
<evidence type="ECO:0000256" key="4">
    <source>
        <dbReference type="ARBA" id="ARBA00023014"/>
    </source>
</evidence>
<evidence type="ECO:0000256" key="3">
    <source>
        <dbReference type="ARBA" id="ARBA00023004"/>
    </source>
</evidence>
<evidence type="ECO:0000259" key="5">
    <source>
        <dbReference type="PROSITE" id="PS51379"/>
    </source>
</evidence>
<keyword evidence="4" id="KW-0411">Iron-sulfur</keyword>
<dbReference type="InterPro" id="IPR050572">
    <property type="entry name" value="Fe-S_Ferredoxin"/>
</dbReference>
<dbReference type="KEGG" id="dte:Dester_0819"/>
<keyword evidence="3" id="KW-0408">Iron</keyword>
<feature type="domain" description="4Fe-4S ferredoxin-type" evidence="5">
    <location>
        <begin position="62"/>
        <end position="91"/>
    </location>
</feature>
<dbReference type="PROSITE" id="PS00198">
    <property type="entry name" value="4FE4S_FER_1"/>
    <property type="match status" value="1"/>
</dbReference>
<dbReference type="Pfam" id="PF13237">
    <property type="entry name" value="Fer4_10"/>
    <property type="match status" value="1"/>
</dbReference>
<dbReference type="eggNOG" id="COG4231">
    <property type="taxonomic scope" value="Bacteria"/>
</dbReference>
<dbReference type="AlphaFoldDB" id="F0S3N8"/>
<dbReference type="Proteomes" id="UP000007102">
    <property type="component" value="Chromosome"/>
</dbReference>
<dbReference type="GO" id="GO:0051539">
    <property type="term" value="F:4 iron, 4 sulfur cluster binding"/>
    <property type="evidence" value="ECO:0007669"/>
    <property type="project" value="UniProtKB-KW"/>
</dbReference>
<dbReference type="InterPro" id="IPR017896">
    <property type="entry name" value="4Fe4S_Fe-S-bd"/>
</dbReference>
<dbReference type="PANTHER" id="PTHR43687:SF1">
    <property type="entry name" value="FERREDOXIN III"/>
    <property type="match status" value="1"/>
</dbReference>
<evidence type="ECO:0000313" key="7">
    <source>
        <dbReference type="Proteomes" id="UP000007102"/>
    </source>
</evidence>
<dbReference type="InParanoid" id="F0S3N8"/>
<evidence type="ECO:0000256" key="1">
    <source>
        <dbReference type="ARBA" id="ARBA00022485"/>
    </source>
</evidence>
<accession>F0S3N8</accession>
<evidence type="ECO:0000256" key="2">
    <source>
        <dbReference type="ARBA" id="ARBA00022723"/>
    </source>
</evidence>
<dbReference type="InterPro" id="IPR017900">
    <property type="entry name" value="4Fe4S_Fe_S_CS"/>
</dbReference>
<dbReference type="GO" id="GO:0046872">
    <property type="term" value="F:metal ion binding"/>
    <property type="evidence" value="ECO:0007669"/>
    <property type="project" value="UniProtKB-KW"/>
</dbReference>
<dbReference type="HOGENOM" id="CLU_2192810_0_0_0"/>
<name>F0S3N8_DESTD</name>
<dbReference type="PROSITE" id="PS51379">
    <property type="entry name" value="4FE4S_FER_2"/>
    <property type="match status" value="1"/>
</dbReference>
<protein>
    <recommendedName>
        <fullName evidence="5">4Fe-4S ferredoxin-type domain-containing protein</fullName>
    </recommendedName>
</protein>
<reference evidence="7" key="2">
    <citation type="submission" date="2011-02" db="EMBL/GenBank/DDBJ databases">
        <title>The complete genome of Desulfurobacterium thermolithotrophum DSM 11699.</title>
        <authorList>
            <consortium name="US DOE Joint Genome Institute (JGI-PGF)"/>
            <person name="Lucas S."/>
            <person name="Copeland A."/>
            <person name="Lapidus A."/>
            <person name="Bruce D."/>
            <person name="Goodwin L."/>
            <person name="Pitluck S."/>
            <person name="Kyrpides N."/>
            <person name="Mavromatis K."/>
            <person name="Pagani I."/>
            <person name="Ivanova N."/>
            <person name="Mikhailova N."/>
            <person name="Daligault H."/>
            <person name="Detter J.C."/>
            <person name="Tapia R."/>
            <person name="Han C."/>
            <person name="Land M."/>
            <person name="Hauser L."/>
            <person name="Markowitz V."/>
            <person name="Cheng J.-F."/>
            <person name="Hugenholtz P."/>
            <person name="Woyke T."/>
            <person name="Wu D."/>
            <person name="Spring S."/>
            <person name="Brambilla E."/>
            <person name="Klenk H.-P."/>
            <person name="Eisen J.A."/>
        </authorList>
    </citation>
    <scope>NUCLEOTIDE SEQUENCE [LARGE SCALE GENOMIC DNA]</scope>
    <source>
        <strain evidence="7">DSM 11699 / BSA</strain>
    </source>
</reference>
<reference evidence="6 7" key="1">
    <citation type="journal article" date="2011" name="Stand. Genomic Sci.">
        <title>Complete genome sequence of the thermophilic sulfur-reducer Desulfurobacterium thermolithotrophum type strain (BSA(T)) from a deep-sea hydrothermal vent.</title>
        <authorList>
            <person name="Goker M."/>
            <person name="Daligault H."/>
            <person name="Mwirichia R."/>
            <person name="Lapidus A."/>
            <person name="Lucas S."/>
            <person name="Deshpande S."/>
            <person name="Pagani I."/>
            <person name="Tapia R."/>
            <person name="Cheng J.F."/>
            <person name="Goodwin L."/>
            <person name="Pitluck S."/>
            <person name="Liolios K."/>
            <person name="Ivanova N."/>
            <person name="Mavromatis K."/>
            <person name="Mikhailova N."/>
            <person name="Pati A."/>
            <person name="Chen A."/>
            <person name="Palaniappan K."/>
            <person name="Han C."/>
            <person name="Land M."/>
            <person name="Hauser L."/>
            <person name="Pan C."/>
            <person name="Brambilla E.M."/>
            <person name="Rohde M."/>
            <person name="Spring S."/>
            <person name="Sikorski J."/>
            <person name="Wirth R."/>
            <person name="Detter J.C."/>
            <person name="Woyke T."/>
            <person name="Bristow J."/>
            <person name="Eisen J.A."/>
            <person name="Markowitz V."/>
            <person name="Hugenholtz P."/>
            <person name="Kyrpides N.C."/>
            <person name="Klenk H.P."/>
        </authorList>
    </citation>
    <scope>NUCLEOTIDE SEQUENCE [LARGE SCALE GENOMIC DNA]</scope>
    <source>
        <strain evidence="7">DSM 11699 / BSA</strain>
    </source>
</reference>
<dbReference type="SUPFAM" id="SSF54862">
    <property type="entry name" value="4Fe-4S ferredoxins"/>
    <property type="match status" value="1"/>
</dbReference>
<dbReference type="RefSeq" id="WP_013638414.1">
    <property type="nucleotide sequence ID" value="NC_015185.1"/>
</dbReference>
<dbReference type="EMBL" id="CP002543">
    <property type="protein sequence ID" value="ADY73460.1"/>
    <property type="molecule type" value="Genomic_DNA"/>
</dbReference>
<dbReference type="Gene3D" id="3.30.70.20">
    <property type="match status" value="1"/>
</dbReference>
<sequence>MENVEVKEDELLSDENGNYAYLTLGGYLYTPAFLETIDKEKCQNCEQCLQMCETRDLDEEGNIIAAYSELCSGCGHCVNLCPSKGIKATPLPLEEMIKRMRRRKEENR</sequence>
<gene>
    <name evidence="6" type="ordered locus">Dester_0819</name>
</gene>
<keyword evidence="7" id="KW-1185">Reference proteome</keyword>